<dbReference type="InParanoid" id="A0A3N4KGK6"/>
<name>A0A3N4KGK6_9PEZI</name>
<dbReference type="OrthoDB" id="10381938at2759"/>
<gene>
    <name evidence="2" type="ORF">P167DRAFT_578285</name>
</gene>
<feature type="region of interest" description="Disordered" evidence="1">
    <location>
        <begin position="215"/>
        <end position="236"/>
    </location>
</feature>
<dbReference type="Proteomes" id="UP000277580">
    <property type="component" value="Unassembled WGS sequence"/>
</dbReference>
<accession>A0A3N4KGK6</accession>
<evidence type="ECO:0000313" key="3">
    <source>
        <dbReference type="Proteomes" id="UP000277580"/>
    </source>
</evidence>
<dbReference type="EMBL" id="ML119163">
    <property type="protein sequence ID" value="RPB08462.1"/>
    <property type="molecule type" value="Genomic_DNA"/>
</dbReference>
<reference evidence="2 3" key="1">
    <citation type="journal article" date="2018" name="Nat. Ecol. Evol.">
        <title>Pezizomycetes genomes reveal the molecular basis of ectomycorrhizal truffle lifestyle.</title>
        <authorList>
            <person name="Murat C."/>
            <person name="Payen T."/>
            <person name="Noel B."/>
            <person name="Kuo A."/>
            <person name="Morin E."/>
            <person name="Chen J."/>
            <person name="Kohler A."/>
            <person name="Krizsan K."/>
            <person name="Balestrini R."/>
            <person name="Da Silva C."/>
            <person name="Montanini B."/>
            <person name="Hainaut M."/>
            <person name="Levati E."/>
            <person name="Barry K.W."/>
            <person name="Belfiori B."/>
            <person name="Cichocki N."/>
            <person name="Clum A."/>
            <person name="Dockter R.B."/>
            <person name="Fauchery L."/>
            <person name="Guy J."/>
            <person name="Iotti M."/>
            <person name="Le Tacon F."/>
            <person name="Lindquist E.A."/>
            <person name="Lipzen A."/>
            <person name="Malagnac F."/>
            <person name="Mello A."/>
            <person name="Molinier V."/>
            <person name="Miyauchi S."/>
            <person name="Poulain J."/>
            <person name="Riccioni C."/>
            <person name="Rubini A."/>
            <person name="Sitrit Y."/>
            <person name="Splivallo R."/>
            <person name="Traeger S."/>
            <person name="Wang M."/>
            <person name="Zifcakova L."/>
            <person name="Wipf D."/>
            <person name="Zambonelli A."/>
            <person name="Paolocci F."/>
            <person name="Nowrousian M."/>
            <person name="Ottonello S."/>
            <person name="Baldrian P."/>
            <person name="Spatafora J.W."/>
            <person name="Henrissat B."/>
            <person name="Nagy L.G."/>
            <person name="Aury J.M."/>
            <person name="Wincker P."/>
            <person name="Grigoriev I.V."/>
            <person name="Bonfante P."/>
            <person name="Martin F.M."/>
        </authorList>
    </citation>
    <scope>NUCLEOTIDE SEQUENCE [LARGE SCALE GENOMIC DNA]</scope>
    <source>
        <strain evidence="2 3">CCBAS932</strain>
    </source>
</reference>
<evidence type="ECO:0000313" key="2">
    <source>
        <dbReference type="EMBL" id="RPB08462.1"/>
    </source>
</evidence>
<protein>
    <submittedName>
        <fullName evidence="2">Uncharacterized protein</fullName>
    </submittedName>
</protein>
<organism evidence="2 3">
    <name type="scientific">Morchella conica CCBAS932</name>
    <dbReference type="NCBI Taxonomy" id="1392247"/>
    <lineage>
        <taxon>Eukaryota</taxon>
        <taxon>Fungi</taxon>
        <taxon>Dikarya</taxon>
        <taxon>Ascomycota</taxon>
        <taxon>Pezizomycotina</taxon>
        <taxon>Pezizomycetes</taxon>
        <taxon>Pezizales</taxon>
        <taxon>Morchellaceae</taxon>
        <taxon>Morchella</taxon>
    </lineage>
</organism>
<feature type="compositionally biased region" description="Basic and acidic residues" evidence="1">
    <location>
        <begin position="227"/>
        <end position="236"/>
    </location>
</feature>
<evidence type="ECO:0000256" key="1">
    <source>
        <dbReference type="SAM" id="MobiDB-lite"/>
    </source>
</evidence>
<proteinExistence type="predicted"/>
<dbReference type="AlphaFoldDB" id="A0A3N4KGK6"/>
<keyword evidence="3" id="KW-1185">Reference proteome</keyword>
<sequence length="352" mass="39452">MTEPTTAPTFYLALGFRLPAPHGFKDLVKTILWFMQRKGLTTLNHHDSALSYTGQFRNITLRTYKAITKELPPPTTDGSTRIDYHRRSQLLLVTLRGELHIRIIRAACIAIPTMLFEQGFFDDSGALSIIATNSLRGKTRHGEAGDMPHIDPDCSVRLEGMKAPFVYVEVDSSDVANTFSRRCGRLKAHTLLLGRNGMPRPRFVVVVNLVRRARGGKEDGDGDGDGDGEKGDDPYEERYPYVSVRVAVLSTKLVPIPETDRMKMEVVTVMQTVEVWPKVPEVGEGAEGVWALTWEDMKVKCYPGRLRDKVFVVDWRWLHECVKGFERHTESCGCEGCKPKAAAETDGGEEEV</sequence>